<organism evidence="2 3">
    <name type="scientific">Maudiozyma barnettii</name>
    <dbReference type="NCBI Taxonomy" id="61262"/>
    <lineage>
        <taxon>Eukaryota</taxon>
        <taxon>Fungi</taxon>
        <taxon>Dikarya</taxon>
        <taxon>Ascomycota</taxon>
        <taxon>Saccharomycotina</taxon>
        <taxon>Saccharomycetes</taxon>
        <taxon>Saccharomycetales</taxon>
        <taxon>Saccharomycetaceae</taxon>
        <taxon>Maudiozyma</taxon>
    </lineage>
</organism>
<feature type="compositionally biased region" description="Acidic residues" evidence="1">
    <location>
        <begin position="63"/>
        <end position="77"/>
    </location>
</feature>
<keyword evidence="3" id="KW-1185">Reference proteome</keyword>
<comment type="caution">
    <text evidence="2">The sequence shown here is derived from an EMBL/GenBank/DDBJ whole genome shotgun (WGS) entry which is preliminary data.</text>
</comment>
<dbReference type="OrthoDB" id="5556956at2759"/>
<dbReference type="PANTHER" id="PTHR28096">
    <property type="entry name" value="PROTEIN FAF1"/>
    <property type="match status" value="1"/>
</dbReference>
<evidence type="ECO:0000256" key="1">
    <source>
        <dbReference type="SAM" id="MobiDB-lite"/>
    </source>
</evidence>
<feature type="region of interest" description="Disordered" evidence="1">
    <location>
        <begin position="1"/>
        <end position="125"/>
    </location>
</feature>
<dbReference type="PANTHER" id="PTHR28096:SF1">
    <property type="entry name" value="PROTEIN FAF1"/>
    <property type="match status" value="1"/>
</dbReference>
<feature type="region of interest" description="Disordered" evidence="1">
    <location>
        <begin position="135"/>
        <end position="154"/>
    </location>
</feature>
<evidence type="ECO:0000313" key="2">
    <source>
        <dbReference type="EMBL" id="CAB4254045.1"/>
    </source>
</evidence>
<dbReference type="Proteomes" id="UP000644660">
    <property type="component" value="Unassembled WGS sequence"/>
</dbReference>
<dbReference type="GO" id="GO:0005730">
    <property type="term" value="C:nucleolus"/>
    <property type="evidence" value="ECO:0007669"/>
    <property type="project" value="TreeGrafter"/>
</dbReference>
<dbReference type="InterPro" id="IPR053030">
    <property type="entry name" value="Ribosomal_biogenesis_FAF1-like"/>
</dbReference>
<dbReference type="RefSeq" id="XP_041405889.1">
    <property type="nucleotide sequence ID" value="XM_041549955.1"/>
</dbReference>
<sequence>MGETKDDDYMQQLEKQRKAFEAQFGSLESMGFEDKVKEGVENSDSSESDHDESDNETHSSSSEESEEEEDDAEEEETDHPVPVYKEKSTTKGPRVIKFSAPSDTYIEPSKQEQKMIRSGKTLRQLSVAEQRKQLLEEQNKKSSKTKADDEDEAENLENDIELQRFLKESHLLSVFNQQGGDGTNDVTSGVDLTLKSMNDTNVVYQDDQVSGKSRMRTLEMRLGQLSETNGHNNKINKLEKVPMQIRRGMIKKHVGRIKQYEQDAADGGIILSKVKKGQFRKIEATYKKDIERRIGQSIKSQDKERQTKRQRGLKIQSVGRSTRNGLIISKDDISRIGGTVGNHKRKWNANKPHKSRR</sequence>
<dbReference type="GeneID" id="64857023"/>
<feature type="region of interest" description="Disordered" evidence="1">
    <location>
        <begin position="335"/>
        <end position="357"/>
    </location>
</feature>
<dbReference type="EMBL" id="CAEFZW010000003">
    <property type="protein sequence ID" value="CAB4254045.1"/>
    <property type="molecule type" value="Genomic_DNA"/>
</dbReference>
<proteinExistence type="predicted"/>
<protein>
    <submittedName>
        <fullName evidence="2">Similar to Saccharomyces cerevisiae YIL019W FAF1 Protein required for pre-rRNA processing and 40S ribosomal subunit assembly</fullName>
    </submittedName>
</protein>
<accession>A0A8H2VEE4</accession>
<feature type="compositionally biased region" description="Acidic residues" evidence="1">
    <location>
        <begin position="44"/>
        <end position="54"/>
    </location>
</feature>
<feature type="compositionally biased region" description="Basic residues" evidence="1">
    <location>
        <begin position="342"/>
        <end position="357"/>
    </location>
</feature>
<gene>
    <name evidence="2" type="ORF">KABA2_03S11220</name>
</gene>
<evidence type="ECO:0000313" key="3">
    <source>
        <dbReference type="Proteomes" id="UP000644660"/>
    </source>
</evidence>
<name>A0A8H2VEE4_9SACH</name>
<reference evidence="2 3" key="1">
    <citation type="submission" date="2020-05" db="EMBL/GenBank/DDBJ databases">
        <authorList>
            <person name="Casaregola S."/>
            <person name="Devillers H."/>
            <person name="Grondin C."/>
        </authorList>
    </citation>
    <scope>NUCLEOTIDE SEQUENCE [LARGE SCALE GENOMIC DNA]</scope>
    <source>
        <strain evidence="2 3">CLIB 1767</strain>
    </source>
</reference>
<dbReference type="AlphaFoldDB" id="A0A8H2VEE4"/>
<dbReference type="GO" id="GO:0000462">
    <property type="term" value="P:maturation of SSU-rRNA from tricistronic rRNA transcript (SSU-rRNA, 5.8S rRNA, LSU-rRNA)"/>
    <property type="evidence" value="ECO:0007669"/>
    <property type="project" value="TreeGrafter"/>
</dbReference>